<evidence type="ECO:0000256" key="5">
    <source>
        <dbReference type="SAM" id="MobiDB-lite"/>
    </source>
</evidence>
<dbReference type="Gene3D" id="3.40.50.300">
    <property type="entry name" value="P-loop containing nucleotide triphosphate hydrolases"/>
    <property type="match status" value="1"/>
</dbReference>
<dbReference type="OrthoDB" id="9396170at2759"/>
<feature type="region of interest" description="Disordered" evidence="5">
    <location>
        <begin position="331"/>
        <end position="404"/>
    </location>
</feature>
<feature type="compositionally biased region" description="Low complexity" evidence="5">
    <location>
        <begin position="685"/>
        <end position="705"/>
    </location>
</feature>
<evidence type="ECO:0000256" key="4">
    <source>
        <dbReference type="SAM" id="Coils"/>
    </source>
</evidence>
<dbReference type="PANTHER" id="PTHR47977">
    <property type="entry name" value="RAS-RELATED PROTEIN RAB"/>
    <property type="match status" value="1"/>
</dbReference>
<dbReference type="GO" id="GO:0005765">
    <property type="term" value="C:lysosomal membrane"/>
    <property type="evidence" value="ECO:0007669"/>
    <property type="project" value="Ensembl"/>
</dbReference>
<dbReference type="GO" id="GO:0002553">
    <property type="term" value="P:histamine secretion by mast cell"/>
    <property type="evidence" value="ECO:0007669"/>
    <property type="project" value="Ensembl"/>
</dbReference>
<keyword evidence="3" id="KW-0449">Lipoprotein</keyword>
<sequence>MESGQRISRKGRKLGSSRRRQTREPADGQDAPVTPEPESWSFQADAELQAFFQDCGAKERGFVTREDLADSKFSFLGSEEEPQMIFDWVDMEQRGQLSLEEFSSGLKNIFGSSPSTHRLHRSRPSPSRVPATASFPALEEADAEEKEAFLALLGQLGTSHFLPEQTELWQLWGKLRQEEPQLAGSLEGLVAKMSHRLQEVGADKEALELALRKRDSDHQREVRQLYEEMEQQISRERQQLQAQSDSRGLALSSQMQEVLEAKEREVQKLAEGQRELEAQLLHLSNTQQEANSENQQLREAKDDLAGQLEEMQGRLQVTRRHLDAARGRVSWQIEEKPSVPSSSEKAPGLPAVCPEEPPLPEQLFGDNDDWDQLLNFSSPPHKALQLSWSPPPTPRDTSGPQTPRVVRQISISKSHALLFGQEPSSDPDGAPRSPPGVFCSTKDGKGVDLEGWDISPECPVKSHDPEPNREPEPRPRAHFPWSLPGSLVTAALHGLIPSEDGPAPPGDAPPPQAPAGASKQFQVPDADAKGPGPAPAKPPRQQEALQELFAMGSEPGPGFQGAMALTEGSAAPARGLPSAGQTPTGRLEQGKQSPGRQEGWPGGLREAPGRAPRPGGLPASPLQSPKEEPKPEEGKPVARGSLDLGSEQAVEAPGQEPGYPESPQQDPLHAPPPTDLPQASGESEAPAPGQLSPPGGSPPGAAAGSQEPTGNLPVLAEPEAHPRPPAMTVLVEGEAGPSQPREPRAESRPEDRGTDSREAGLTPSLGDSMARDPPADPDYLFHVIFLGDSNVGKTSFLHLLHHNAFAAGLTATVGVDFRVKTLLVDKECFVLQLWDTAGQERYHSLTRQLLRKADGVVLMYDVTSQESFAHVRYWLDCLQDAGSGHVVVLLLGNKMDCEDKRQVPTEAGRQLAQELGVSFGECSAALGHNILEPMVNLARSLKVQEDRLKGSLVEVASERPPKRAGCCF</sequence>
<feature type="coiled-coil region" evidence="4">
    <location>
        <begin position="219"/>
        <end position="328"/>
    </location>
</feature>
<dbReference type="InterPro" id="IPR050227">
    <property type="entry name" value="Rab"/>
</dbReference>
<dbReference type="FunFam" id="3.40.50.300:FF:001129">
    <property type="entry name" value="ras-related protein Rab-44 isoform X2"/>
    <property type="match status" value="1"/>
</dbReference>
<dbReference type="SUPFAM" id="SSF52540">
    <property type="entry name" value="P-loop containing nucleoside triphosphate hydrolases"/>
    <property type="match status" value="1"/>
</dbReference>
<dbReference type="GO" id="GO:0005789">
    <property type="term" value="C:endoplasmic reticulum membrane"/>
    <property type="evidence" value="ECO:0007669"/>
    <property type="project" value="Ensembl"/>
</dbReference>
<feature type="compositionally biased region" description="Basic residues" evidence="5">
    <location>
        <begin position="7"/>
        <end position="21"/>
    </location>
</feature>
<protein>
    <submittedName>
        <fullName evidence="6">RAB44, member RAS onco family</fullName>
    </submittedName>
</protein>
<keyword evidence="2" id="KW-0342">GTP-binding</keyword>
<evidence type="ECO:0000256" key="2">
    <source>
        <dbReference type="ARBA" id="ARBA00023134"/>
    </source>
</evidence>
<dbReference type="Proteomes" id="UP000694564">
    <property type="component" value="Chromosome 7"/>
</dbReference>
<dbReference type="SMART" id="SM00174">
    <property type="entry name" value="RHO"/>
    <property type="match status" value="1"/>
</dbReference>
<feature type="compositionally biased region" description="Polar residues" evidence="5">
    <location>
        <begin position="579"/>
        <end position="595"/>
    </location>
</feature>
<evidence type="ECO:0000313" key="6">
    <source>
        <dbReference type="Ensembl" id="ENSSVLP00005007380.1"/>
    </source>
</evidence>
<feature type="region of interest" description="Disordered" evidence="5">
    <location>
        <begin position="419"/>
        <end position="773"/>
    </location>
</feature>
<dbReference type="GO" id="GO:0097279">
    <property type="term" value="P:histamine secretion mediated by IgE immunoglobulin"/>
    <property type="evidence" value="ECO:0007669"/>
    <property type="project" value="Ensembl"/>
</dbReference>
<keyword evidence="4" id="KW-0175">Coiled coil</keyword>
<dbReference type="InterPro" id="IPR027417">
    <property type="entry name" value="P-loop_NTPase"/>
</dbReference>
<name>A0A8D2B4Q9_SCIVU</name>
<gene>
    <name evidence="6" type="primary">RAB44</name>
</gene>
<dbReference type="SMART" id="SM00173">
    <property type="entry name" value="RAS"/>
    <property type="match status" value="1"/>
</dbReference>
<feature type="region of interest" description="Disordered" evidence="5">
    <location>
        <begin position="1"/>
        <end position="40"/>
    </location>
</feature>
<dbReference type="NCBIfam" id="TIGR00231">
    <property type="entry name" value="small_GTP"/>
    <property type="match status" value="1"/>
</dbReference>
<feature type="compositionally biased region" description="Basic and acidic residues" evidence="5">
    <location>
        <begin position="460"/>
        <end position="475"/>
    </location>
</feature>
<dbReference type="InterPro" id="IPR001806">
    <property type="entry name" value="Small_GTPase"/>
</dbReference>
<dbReference type="InterPro" id="IPR011992">
    <property type="entry name" value="EF-hand-dom_pair"/>
</dbReference>
<dbReference type="PROSITE" id="PS51419">
    <property type="entry name" value="RAB"/>
    <property type="match status" value="1"/>
</dbReference>
<dbReference type="GO" id="GO:0005525">
    <property type="term" value="F:GTP binding"/>
    <property type="evidence" value="ECO:0007669"/>
    <property type="project" value="UniProtKB-KW"/>
</dbReference>
<feature type="compositionally biased region" description="Low complexity" evidence="5">
    <location>
        <begin position="603"/>
        <end position="622"/>
    </location>
</feature>
<evidence type="ECO:0000313" key="7">
    <source>
        <dbReference type="Proteomes" id="UP000694564"/>
    </source>
</evidence>
<dbReference type="Pfam" id="PF00071">
    <property type="entry name" value="Ras"/>
    <property type="match status" value="1"/>
</dbReference>
<accession>A0A8D2B4Q9</accession>
<dbReference type="GeneTree" id="ENSGT00940000160379"/>
<organism evidence="6 7">
    <name type="scientific">Sciurus vulgaris</name>
    <name type="common">Eurasian red squirrel</name>
    <dbReference type="NCBI Taxonomy" id="55149"/>
    <lineage>
        <taxon>Eukaryota</taxon>
        <taxon>Metazoa</taxon>
        <taxon>Chordata</taxon>
        <taxon>Craniata</taxon>
        <taxon>Vertebrata</taxon>
        <taxon>Euteleostomi</taxon>
        <taxon>Mammalia</taxon>
        <taxon>Eutheria</taxon>
        <taxon>Euarchontoglires</taxon>
        <taxon>Glires</taxon>
        <taxon>Rodentia</taxon>
        <taxon>Sciuromorpha</taxon>
        <taxon>Sciuridae</taxon>
        <taxon>Sciurinae</taxon>
        <taxon>Sciurini</taxon>
        <taxon>Sciurus</taxon>
    </lineage>
</organism>
<evidence type="ECO:0000256" key="3">
    <source>
        <dbReference type="ARBA" id="ARBA00023288"/>
    </source>
</evidence>
<dbReference type="CDD" id="cd00154">
    <property type="entry name" value="Rab"/>
    <property type="match status" value="1"/>
</dbReference>
<dbReference type="SMART" id="SM00175">
    <property type="entry name" value="RAB"/>
    <property type="match status" value="1"/>
</dbReference>
<feature type="compositionally biased region" description="Basic and acidic residues" evidence="5">
    <location>
        <begin position="625"/>
        <end position="636"/>
    </location>
</feature>
<keyword evidence="1" id="KW-0547">Nucleotide-binding</keyword>
<dbReference type="GO" id="GO:0031901">
    <property type="term" value="C:early endosome membrane"/>
    <property type="evidence" value="ECO:0007669"/>
    <property type="project" value="Ensembl"/>
</dbReference>
<dbReference type="Ensembl" id="ENSSVLT00005008226.1">
    <property type="protein sequence ID" value="ENSSVLP00005007380.1"/>
    <property type="gene ID" value="ENSSVLG00005005971.1"/>
</dbReference>
<keyword evidence="7" id="KW-1185">Reference proteome</keyword>
<dbReference type="SUPFAM" id="SSF47473">
    <property type="entry name" value="EF-hand"/>
    <property type="match status" value="1"/>
</dbReference>
<feature type="compositionally biased region" description="Pro residues" evidence="5">
    <location>
        <begin position="502"/>
        <end position="513"/>
    </location>
</feature>
<evidence type="ECO:0000256" key="1">
    <source>
        <dbReference type="ARBA" id="ARBA00022741"/>
    </source>
</evidence>
<proteinExistence type="predicted"/>
<dbReference type="InterPro" id="IPR005225">
    <property type="entry name" value="Small_GTP-bd"/>
</dbReference>
<feature type="compositionally biased region" description="Basic and acidic residues" evidence="5">
    <location>
        <begin position="741"/>
        <end position="758"/>
    </location>
</feature>
<reference evidence="6" key="2">
    <citation type="submission" date="2025-09" db="UniProtKB">
        <authorList>
            <consortium name="Ensembl"/>
        </authorList>
    </citation>
    <scope>IDENTIFICATION</scope>
</reference>
<dbReference type="GO" id="GO:0003925">
    <property type="term" value="F:G protein activity"/>
    <property type="evidence" value="ECO:0007669"/>
    <property type="project" value="Ensembl"/>
</dbReference>
<dbReference type="PRINTS" id="PR00449">
    <property type="entry name" value="RASTRNSFRMNG"/>
</dbReference>
<dbReference type="AlphaFoldDB" id="A0A8D2B4Q9"/>
<reference evidence="6" key="1">
    <citation type="submission" date="2025-08" db="UniProtKB">
        <authorList>
            <consortium name="Ensembl"/>
        </authorList>
    </citation>
    <scope>IDENTIFICATION</scope>
</reference>
<dbReference type="PROSITE" id="PS51421">
    <property type="entry name" value="RAS"/>
    <property type="match status" value="1"/>
</dbReference>